<evidence type="ECO:0000313" key="3">
    <source>
        <dbReference type="EMBL" id="KAG7480380.1"/>
    </source>
</evidence>
<reference evidence="3 4" key="1">
    <citation type="journal article" date="2021" name="Sci. Rep.">
        <title>Chromosome anchoring in Senegalese sole (Solea senegalensis) reveals sex-associated markers and genome rearrangements in flatfish.</title>
        <authorList>
            <person name="Guerrero-Cozar I."/>
            <person name="Gomez-Garrido J."/>
            <person name="Berbel C."/>
            <person name="Martinez-Blanch J.F."/>
            <person name="Alioto T."/>
            <person name="Claros M.G."/>
            <person name="Gagnaire P.A."/>
            <person name="Manchado M."/>
        </authorList>
    </citation>
    <scope>NUCLEOTIDE SEQUENCE [LARGE SCALE GENOMIC DNA]</scope>
    <source>
        <strain evidence="3">Sse05_10M</strain>
    </source>
</reference>
<dbReference type="Proteomes" id="UP000693946">
    <property type="component" value="Linkage Group LG8"/>
</dbReference>
<keyword evidence="4" id="KW-1185">Reference proteome</keyword>
<organism evidence="3 4">
    <name type="scientific">Solea senegalensis</name>
    <name type="common">Senegalese sole</name>
    <dbReference type="NCBI Taxonomy" id="28829"/>
    <lineage>
        <taxon>Eukaryota</taxon>
        <taxon>Metazoa</taxon>
        <taxon>Chordata</taxon>
        <taxon>Craniata</taxon>
        <taxon>Vertebrata</taxon>
        <taxon>Euteleostomi</taxon>
        <taxon>Actinopterygii</taxon>
        <taxon>Neopterygii</taxon>
        <taxon>Teleostei</taxon>
        <taxon>Neoteleostei</taxon>
        <taxon>Acanthomorphata</taxon>
        <taxon>Carangaria</taxon>
        <taxon>Pleuronectiformes</taxon>
        <taxon>Pleuronectoidei</taxon>
        <taxon>Soleidae</taxon>
        <taxon>Solea</taxon>
    </lineage>
</organism>
<feature type="region of interest" description="Disordered" evidence="2">
    <location>
        <begin position="397"/>
        <end position="420"/>
    </location>
</feature>
<name>A0AAV6Q338_SOLSE</name>
<proteinExistence type="predicted"/>
<feature type="coiled-coil region" evidence="1">
    <location>
        <begin position="277"/>
        <end position="304"/>
    </location>
</feature>
<feature type="compositionally biased region" description="Polar residues" evidence="2">
    <location>
        <begin position="524"/>
        <end position="536"/>
    </location>
</feature>
<dbReference type="EMBL" id="JAGKHQ010000020">
    <property type="protein sequence ID" value="KAG7480380.1"/>
    <property type="molecule type" value="Genomic_DNA"/>
</dbReference>
<evidence type="ECO:0000256" key="1">
    <source>
        <dbReference type="SAM" id="Coils"/>
    </source>
</evidence>
<dbReference type="AlphaFoldDB" id="A0AAV6Q338"/>
<gene>
    <name evidence="3" type="ORF">JOB18_049664</name>
</gene>
<feature type="coiled-coil region" evidence="1">
    <location>
        <begin position="182"/>
        <end position="220"/>
    </location>
</feature>
<dbReference type="InterPro" id="IPR038799">
    <property type="entry name" value="LEKR1"/>
</dbReference>
<protein>
    <submittedName>
        <fullName evidence="3">Uncharacterized protein</fullName>
    </submittedName>
</protein>
<feature type="coiled-coil region" evidence="1">
    <location>
        <begin position="17"/>
        <end position="110"/>
    </location>
</feature>
<feature type="region of interest" description="Disordered" evidence="2">
    <location>
        <begin position="523"/>
        <end position="555"/>
    </location>
</feature>
<dbReference type="PANTHER" id="PTHR34251">
    <property type="entry name" value="LEUCINE-, GLUTAMATE- AND LYSINE-RICH PROTEIN 1"/>
    <property type="match status" value="1"/>
</dbReference>
<evidence type="ECO:0000256" key="2">
    <source>
        <dbReference type="SAM" id="MobiDB-lite"/>
    </source>
</evidence>
<dbReference type="PANTHER" id="PTHR34251:SF1">
    <property type="entry name" value="LEUCINE, GLUTAMATE AND LYSINE RICH 1"/>
    <property type="match status" value="1"/>
</dbReference>
<accession>A0AAV6Q338</accession>
<comment type="caution">
    <text evidence="3">The sequence shown here is derived from an EMBL/GenBank/DDBJ whole genome shotgun (WGS) entry which is preliminary data.</text>
</comment>
<keyword evidence="1" id="KW-0175">Coiled coil</keyword>
<sequence length="592" mass="69241">MKEELEKKNIDAERFLREEFEKKRRAMEEDHKKIIDEKEKQLRKELGDVGEKRLRTQRDELERKSEEREKVLSDALQKANKNLDELRKYLQQLEHSLAVAASLKEDAEQLLGQEKQHGEMLRGVCVQQVKVLQATLSTLRSSGRELADIRGFLGQLTGAWQAFKTQILQHSAQASSVLKEVLKHSSEELHKMREERENLNQQLTELRKRSEEQLFQQEESDKKNRDKILRLKAEMEEKRDRWLSCQQTCDTIQDQLSLWQQREEQTNQRYCSAKEEVTQLKEVLEKVQQETRDLKRERDALIDSHGRALENLEKDFTQEMALKLAGALEEQKTQSGSHLREQMEELHREVELELSIDREKNQLLLLQYQRDSTQLQQKLKHREQELGELKEELLQERRSMAEERRTQDEQRRRREEIHKELHLSRQQEALQLSEAKSELQLMKESNAELQEEVVLLQETVRRECQEREDLTAALSEAQEELHCLRSPVSHQDSLKSPLNPIKRNTPLGNKHFHFLSHSRIPLNRASSSPKTLTQPSPAWYRTDRSTDGGVAGKSLESWNGGEVLGGGKLPRLKVSSTVSEVKHKVTSGMGRK</sequence>
<evidence type="ECO:0000313" key="4">
    <source>
        <dbReference type="Proteomes" id="UP000693946"/>
    </source>
</evidence>